<proteinExistence type="predicted"/>
<dbReference type="InterPro" id="IPR006867">
    <property type="entry name" value="DUF632"/>
</dbReference>
<dbReference type="EMBL" id="JBBPBK010000014">
    <property type="protein sequence ID" value="KAK9270756.1"/>
    <property type="molecule type" value="Genomic_DNA"/>
</dbReference>
<dbReference type="PANTHER" id="PTHR21450">
    <property type="entry name" value="PROTEIN ALTERED PHOSPHATE STARVATION RESPONSE 1"/>
    <property type="match status" value="1"/>
</dbReference>
<sequence>MFYFRQESVFDKLQEALLAGRKNNYAGVRVDACNLAFDQGLLASMERLSMRWLKCLDKKGVEVHRVVSTRTLVRTLSTKIKIAIQVVDKISIMIKKLRDNELWPQINELFHMFNYHQGYL</sequence>
<feature type="domain" description="DUF632" evidence="1">
    <location>
        <begin position="50"/>
        <end position="113"/>
    </location>
</feature>
<comment type="caution">
    <text evidence="2">The sequence shown here is derived from an EMBL/GenBank/DDBJ whole genome shotgun (WGS) entry which is preliminary data.</text>
</comment>
<accession>A0AAP0NES4</accession>
<protein>
    <recommendedName>
        <fullName evidence="1">DUF632 domain-containing protein</fullName>
    </recommendedName>
</protein>
<dbReference type="AlphaFoldDB" id="A0AAP0NES4"/>
<gene>
    <name evidence="2" type="ORF">L1049_026339</name>
</gene>
<name>A0AAP0NES4_LIQFO</name>
<reference evidence="2 3" key="1">
    <citation type="journal article" date="2024" name="Plant J.">
        <title>Genome sequences and population genomics reveal climatic adaptation and genomic divergence between two closely related sweetgum species.</title>
        <authorList>
            <person name="Xu W.Q."/>
            <person name="Ren C.Q."/>
            <person name="Zhang X.Y."/>
            <person name="Comes H.P."/>
            <person name="Liu X.H."/>
            <person name="Li Y.G."/>
            <person name="Kettle C.J."/>
            <person name="Jalonen R."/>
            <person name="Gaisberger H."/>
            <person name="Ma Y.Z."/>
            <person name="Qiu Y.X."/>
        </authorList>
    </citation>
    <scope>NUCLEOTIDE SEQUENCE [LARGE SCALE GENOMIC DNA]</scope>
    <source>
        <strain evidence="2">Hangzhou</strain>
    </source>
</reference>
<dbReference type="Pfam" id="PF04782">
    <property type="entry name" value="DUF632"/>
    <property type="match status" value="1"/>
</dbReference>
<evidence type="ECO:0000313" key="3">
    <source>
        <dbReference type="Proteomes" id="UP001415857"/>
    </source>
</evidence>
<dbReference type="PANTHER" id="PTHR21450:SF19">
    <property type="entry name" value="F5M15.15"/>
    <property type="match status" value="1"/>
</dbReference>
<dbReference type="Proteomes" id="UP001415857">
    <property type="component" value="Unassembled WGS sequence"/>
</dbReference>
<evidence type="ECO:0000259" key="1">
    <source>
        <dbReference type="Pfam" id="PF04782"/>
    </source>
</evidence>
<organism evidence="2 3">
    <name type="scientific">Liquidambar formosana</name>
    <name type="common">Formosan gum</name>
    <dbReference type="NCBI Taxonomy" id="63359"/>
    <lineage>
        <taxon>Eukaryota</taxon>
        <taxon>Viridiplantae</taxon>
        <taxon>Streptophyta</taxon>
        <taxon>Embryophyta</taxon>
        <taxon>Tracheophyta</taxon>
        <taxon>Spermatophyta</taxon>
        <taxon>Magnoliopsida</taxon>
        <taxon>eudicotyledons</taxon>
        <taxon>Gunneridae</taxon>
        <taxon>Pentapetalae</taxon>
        <taxon>Saxifragales</taxon>
        <taxon>Altingiaceae</taxon>
        <taxon>Liquidambar</taxon>
    </lineage>
</organism>
<evidence type="ECO:0000313" key="2">
    <source>
        <dbReference type="EMBL" id="KAK9270756.1"/>
    </source>
</evidence>
<keyword evidence="3" id="KW-1185">Reference proteome</keyword>